<proteinExistence type="predicted"/>
<gene>
    <name evidence="2" type="ORF">HaLaN_09356</name>
</gene>
<comment type="caution">
    <text evidence="2">The sequence shown here is derived from an EMBL/GenBank/DDBJ whole genome shotgun (WGS) entry which is preliminary data.</text>
</comment>
<evidence type="ECO:0000313" key="2">
    <source>
        <dbReference type="EMBL" id="GFH13467.1"/>
    </source>
</evidence>
<dbReference type="Proteomes" id="UP000485058">
    <property type="component" value="Unassembled WGS sequence"/>
</dbReference>
<reference evidence="2 3" key="1">
    <citation type="submission" date="2020-02" db="EMBL/GenBank/DDBJ databases">
        <title>Draft genome sequence of Haematococcus lacustris strain NIES-144.</title>
        <authorList>
            <person name="Morimoto D."/>
            <person name="Nakagawa S."/>
            <person name="Yoshida T."/>
            <person name="Sawayama S."/>
        </authorList>
    </citation>
    <scope>NUCLEOTIDE SEQUENCE [LARGE SCALE GENOMIC DNA]</scope>
    <source>
        <strain evidence="2 3">NIES-144</strain>
    </source>
</reference>
<evidence type="ECO:0000313" key="3">
    <source>
        <dbReference type="Proteomes" id="UP000485058"/>
    </source>
</evidence>
<evidence type="ECO:0000256" key="1">
    <source>
        <dbReference type="SAM" id="MobiDB-lite"/>
    </source>
</evidence>
<name>A0A699YTD0_HAELA</name>
<dbReference type="AlphaFoldDB" id="A0A699YTD0"/>
<protein>
    <submittedName>
        <fullName evidence="2">Uncharacterized protein</fullName>
    </submittedName>
</protein>
<sequence length="90" mass="9491">MQTVRITDNTAPALAKDEAAWRAGDGPGALLHEAGGGGSQRVPTVVGNPQAAGCVLWQRKHWHAGVSSAVNSPQPCERRLNRSEPTRPEG</sequence>
<dbReference type="EMBL" id="BLLF01000616">
    <property type="protein sequence ID" value="GFH13467.1"/>
    <property type="molecule type" value="Genomic_DNA"/>
</dbReference>
<accession>A0A699YTD0</accession>
<feature type="region of interest" description="Disordered" evidence="1">
    <location>
        <begin position="66"/>
        <end position="90"/>
    </location>
</feature>
<organism evidence="2 3">
    <name type="scientific">Haematococcus lacustris</name>
    <name type="common">Green alga</name>
    <name type="synonym">Haematococcus pluvialis</name>
    <dbReference type="NCBI Taxonomy" id="44745"/>
    <lineage>
        <taxon>Eukaryota</taxon>
        <taxon>Viridiplantae</taxon>
        <taxon>Chlorophyta</taxon>
        <taxon>core chlorophytes</taxon>
        <taxon>Chlorophyceae</taxon>
        <taxon>CS clade</taxon>
        <taxon>Chlamydomonadales</taxon>
        <taxon>Haematococcaceae</taxon>
        <taxon>Haematococcus</taxon>
    </lineage>
</organism>
<feature type="compositionally biased region" description="Basic and acidic residues" evidence="1">
    <location>
        <begin position="76"/>
        <end position="90"/>
    </location>
</feature>
<keyword evidence="3" id="KW-1185">Reference proteome</keyword>